<organism evidence="1 2">
    <name type="scientific">Virgibacillus tibetensis</name>
    <dbReference type="NCBI Taxonomy" id="3042313"/>
    <lineage>
        <taxon>Bacteria</taxon>
        <taxon>Bacillati</taxon>
        <taxon>Bacillota</taxon>
        <taxon>Bacilli</taxon>
        <taxon>Bacillales</taxon>
        <taxon>Bacillaceae</taxon>
        <taxon>Virgibacillus</taxon>
    </lineage>
</organism>
<protein>
    <submittedName>
        <fullName evidence="1">Uncharacterized protein</fullName>
    </submittedName>
</protein>
<dbReference type="EMBL" id="JARZFX010000005">
    <property type="protein sequence ID" value="MEC5424327.1"/>
    <property type="molecule type" value="Genomic_DNA"/>
</dbReference>
<sequence length="139" mass="16447">MDLINGLNRKYIEGSDVEYIYYSKHMLKDNLIILANTLPYEDCSKESGWNVEIWVEVKHYNDIDAVSFTVYQGDYLQDIQVYRIVKDIYDLYLDNVLSEFLTIIDDISVGFQSQSMQSKKEYAISVRNRILSEFEKTNW</sequence>
<proteinExistence type="predicted"/>
<accession>A0ABU6KG84</accession>
<dbReference type="Proteomes" id="UP001335737">
    <property type="component" value="Unassembled WGS sequence"/>
</dbReference>
<name>A0ABU6KG84_9BACI</name>
<keyword evidence="2" id="KW-1185">Reference proteome</keyword>
<comment type="caution">
    <text evidence="1">The sequence shown here is derived from an EMBL/GenBank/DDBJ whole genome shotgun (WGS) entry which is preliminary data.</text>
</comment>
<evidence type="ECO:0000313" key="2">
    <source>
        <dbReference type="Proteomes" id="UP001335737"/>
    </source>
</evidence>
<reference evidence="1 2" key="1">
    <citation type="journal article" date="2024" name="Int. J. Syst. Evol. Microbiol.">
        <title>Virgibacillus tibetensis sp. nov., isolated from salt lake on the Tibetan Plateau of China.</title>
        <authorList>
            <person name="Phurbu D."/>
            <person name="Liu Z.-X."/>
            <person name="Wang R."/>
            <person name="Zheng Y.-Y."/>
            <person name="Liu H.-C."/>
            <person name="Zhou Y.-G."/>
            <person name="Yu Y.-J."/>
            <person name="Li A.-H."/>
        </authorList>
    </citation>
    <scope>NUCLEOTIDE SEQUENCE [LARGE SCALE GENOMIC DNA]</scope>
    <source>
        <strain evidence="1 2">C22-A2</strain>
    </source>
</reference>
<dbReference type="RefSeq" id="WP_327607891.1">
    <property type="nucleotide sequence ID" value="NZ_JARZFX010000005.1"/>
</dbReference>
<gene>
    <name evidence="1" type="ORF">QGM71_12575</name>
</gene>
<evidence type="ECO:0000313" key="1">
    <source>
        <dbReference type="EMBL" id="MEC5424327.1"/>
    </source>
</evidence>